<dbReference type="KEGG" id="bvi:Bcep1808_4265"/>
<dbReference type="HOGENOM" id="CLU_2166284_0_0_4"/>
<evidence type="ECO:0000313" key="2">
    <source>
        <dbReference type="Proteomes" id="UP000002287"/>
    </source>
</evidence>
<evidence type="ECO:0000313" key="1">
    <source>
        <dbReference type="EMBL" id="ABO57245.1"/>
    </source>
</evidence>
<organism evidence="1 2">
    <name type="scientific">Burkholderia vietnamiensis (strain G4 / LMG 22486)</name>
    <name type="common">Burkholderia cepacia (strain R1808)</name>
    <dbReference type="NCBI Taxonomy" id="269482"/>
    <lineage>
        <taxon>Bacteria</taxon>
        <taxon>Pseudomonadati</taxon>
        <taxon>Pseudomonadota</taxon>
        <taxon>Betaproteobacteria</taxon>
        <taxon>Burkholderiales</taxon>
        <taxon>Burkholderiaceae</taxon>
        <taxon>Burkholderia</taxon>
        <taxon>Burkholderia cepacia complex</taxon>
    </lineage>
</organism>
<dbReference type="Proteomes" id="UP000002287">
    <property type="component" value="Chromosome 2"/>
</dbReference>
<name>A4JLU2_BURVG</name>
<sequence>MKRQTAKQPHAMLFEQSNMQYTSRRVAVWTTHQLESSSLHNVPTGGRFYIASRRFHEAHAPHNIRIVSVENEARPDQLQASCRRCTQKGLSSRTTGGLRRCGLVCPCPYQ</sequence>
<dbReference type="AlphaFoldDB" id="A4JLU2"/>
<accession>A4JLU2</accession>
<gene>
    <name evidence="1" type="ordered locus">Bcep1808_4265</name>
</gene>
<protein>
    <submittedName>
        <fullName evidence="1">Uncharacterized protein</fullName>
    </submittedName>
</protein>
<reference evidence="2" key="1">
    <citation type="submission" date="2007-03" db="EMBL/GenBank/DDBJ databases">
        <title>Complete sequence of chromosome 2 of Burkholderia vietnamiensis G4.</title>
        <authorList>
            <consortium name="US DOE Joint Genome Institute"/>
            <person name="Copeland A."/>
            <person name="Lucas S."/>
            <person name="Lapidus A."/>
            <person name="Barry K."/>
            <person name="Detter J.C."/>
            <person name="Glavina del Rio T."/>
            <person name="Hammon N."/>
            <person name="Israni S."/>
            <person name="Dalin E."/>
            <person name="Tice H."/>
            <person name="Pitluck S."/>
            <person name="Chain P."/>
            <person name="Malfatti S."/>
            <person name="Shin M."/>
            <person name="Vergez L."/>
            <person name="Schmutz J."/>
            <person name="Larimer F."/>
            <person name="Land M."/>
            <person name="Hauser L."/>
            <person name="Kyrpides N."/>
            <person name="Tiedje J."/>
            <person name="Richardson P."/>
        </authorList>
    </citation>
    <scope>NUCLEOTIDE SEQUENCE [LARGE SCALE GENOMIC DNA]</scope>
    <source>
        <strain evidence="2">G4 / LMG 22486</strain>
    </source>
</reference>
<proteinExistence type="predicted"/>
<dbReference type="EMBL" id="CP000615">
    <property type="protein sequence ID" value="ABO57245.1"/>
    <property type="molecule type" value="Genomic_DNA"/>
</dbReference>